<comment type="caution">
    <text evidence="3">The sequence shown here is derived from an EMBL/GenBank/DDBJ whole genome shotgun (WGS) entry which is preliminary data.</text>
</comment>
<dbReference type="RefSeq" id="WP_089347432.1">
    <property type="nucleotide sequence ID" value="NZ_BJUM01000003.1"/>
</dbReference>
<dbReference type="InterPro" id="IPR008207">
    <property type="entry name" value="Sig_transdc_His_kin_Hpt_dom"/>
</dbReference>
<keyword evidence="1" id="KW-0902">Two-component regulatory system</keyword>
<dbReference type="InterPro" id="IPR036641">
    <property type="entry name" value="HPT_dom_sf"/>
</dbReference>
<evidence type="ECO:0000313" key="4">
    <source>
        <dbReference type="Proteomes" id="UP000321419"/>
    </source>
</evidence>
<name>A0A510XR20_9GAMM</name>
<dbReference type="GO" id="GO:0000160">
    <property type="term" value="P:phosphorelay signal transduction system"/>
    <property type="evidence" value="ECO:0007669"/>
    <property type="project" value="UniProtKB-KW"/>
</dbReference>
<dbReference type="Gene3D" id="1.20.120.160">
    <property type="entry name" value="HPT domain"/>
    <property type="match status" value="1"/>
</dbReference>
<keyword evidence="4" id="KW-1185">Reference proteome</keyword>
<proteinExistence type="predicted"/>
<dbReference type="Pfam" id="PF01627">
    <property type="entry name" value="Hpt"/>
    <property type="match status" value="1"/>
</dbReference>
<dbReference type="AlphaFoldDB" id="A0A510XR20"/>
<evidence type="ECO:0000313" key="3">
    <source>
        <dbReference type="EMBL" id="GEK53476.1"/>
    </source>
</evidence>
<evidence type="ECO:0000259" key="2">
    <source>
        <dbReference type="Pfam" id="PF01627"/>
    </source>
</evidence>
<dbReference type="OrthoDB" id="6311255at2"/>
<evidence type="ECO:0000256" key="1">
    <source>
        <dbReference type="ARBA" id="ARBA00023012"/>
    </source>
</evidence>
<dbReference type="Proteomes" id="UP000321419">
    <property type="component" value="Unassembled WGS sequence"/>
</dbReference>
<sequence length="114" mass="12383">MTEVQIDVAALESMQSLLGEQFKDTLEFCCSEFERLGNEVIATLGNDKEASIRHAHSLKSNAAQFGATSLSEVARDIELSLNQDNLDQATSASAYLMAQVTGSQAKLNEWLATN</sequence>
<protein>
    <recommendedName>
        <fullName evidence="2">HPt domain-containing protein</fullName>
    </recommendedName>
</protein>
<reference evidence="3 4" key="1">
    <citation type="submission" date="2019-07" db="EMBL/GenBank/DDBJ databases">
        <title>Whole genome shotgun sequence of Pseudoalteromonas espejiana NBRC 102222.</title>
        <authorList>
            <person name="Hosoyama A."/>
            <person name="Uohara A."/>
            <person name="Ohji S."/>
            <person name="Ichikawa N."/>
        </authorList>
    </citation>
    <scope>NUCLEOTIDE SEQUENCE [LARGE SCALE GENOMIC DNA]</scope>
    <source>
        <strain evidence="3 4">NBRC 102222</strain>
    </source>
</reference>
<gene>
    <name evidence="3" type="ORF">PES01_03210</name>
</gene>
<dbReference type="SUPFAM" id="SSF47226">
    <property type="entry name" value="Histidine-containing phosphotransfer domain, HPT domain"/>
    <property type="match status" value="1"/>
</dbReference>
<accession>A0A510XR20</accession>
<organism evidence="3 4">
    <name type="scientific">Pseudoalteromonas espejiana</name>
    <dbReference type="NCBI Taxonomy" id="28107"/>
    <lineage>
        <taxon>Bacteria</taxon>
        <taxon>Pseudomonadati</taxon>
        <taxon>Pseudomonadota</taxon>
        <taxon>Gammaproteobacteria</taxon>
        <taxon>Alteromonadales</taxon>
        <taxon>Pseudoalteromonadaceae</taxon>
        <taxon>Pseudoalteromonas</taxon>
    </lineage>
</organism>
<dbReference type="GO" id="GO:0004672">
    <property type="term" value="F:protein kinase activity"/>
    <property type="evidence" value="ECO:0007669"/>
    <property type="project" value="UniProtKB-ARBA"/>
</dbReference>
<feature type="domain" description="HPt" evidence="2">
    <location>
        <begin position="33"/>
        <end position="88"/>
    </location>
</feature>
<dbReference type="EMBL" id="BJUM01000003">
    <property type="protein sequence ID" value="GEK53476.1"/>
    <property type="molecule type" value="Genomic_DNA"/>
</dbReference>